<dbReference type="RefSeq" id="WP_154810100.1">
    <property type="nucleotide sequence ID" value="NZ_VIAQ01000015.1"/>
</dbReference>
<keyword evidence="3" id="KW-1185">Reference proteome</keyword>
<dbReference type="Proteomes" id="UP000319335">
    <property type="component" value="Unassembled WGS sequence"/>
</dbReference>
<reference evidence="2 3" key="1">
    <citation type="submission" date="2019-06" db="EMBL/GenBank/DDBJ databases">
        <title>Draft genome sequence of Methanolobus vulcani B1d.</title>
        <authorList>
            <person name="Creighbaum A.J."/>
            <person name="Ticak T."/>
            <person name="Hariraju D."/>
            <person name="Arivett B.A."/>
            <person name="Ferguson D.J.Jr."/>
        </authorList>
    </citation>
    <scope>NUCLEOTIDE SEQUENCE [LARGE SCALE GENOMIC DNA]</scope>
    <source>
        <strain evidence="2 3">B1d</strain>
    </source>
</reference>
<keyword evidence="1" id="KW-0472">Membrane</keyword>
<sequence length="81" mass="8677">MNLKTPMYMVTAGLIIIFLVASVLSICNIAGIDLTESACDAAGNPTGNPHTLPSMFFNVGLTGIFMVLIGVMWTIKSYFFA</sequence>
<keyword evidence="1" id="KW-1133">Transmembrane helix</keyword>
<dbReference type="EMBL" id="VIAQ01000015">
    <property type="protein sequence ID" value="TQD25373.1"/>
    <property type="molecule type" value="Genomic_DNA"/>
</dbReference>
<gene>
    <name evidence="2" type="ORF">FKV42_10100</name>
</gene>
<comment type="caution">
    <text evidence="2">The sequence shown here is derived from an EMBL/GenBank/DDBJ whole genome shotgun (WGS) entry which is preliminary data.</text>
</comment>
<name>A0A7Z8KNG6_9EURY</name>
<protein>
    <submittedName>
        <fullName evidence="2">Uncharacterized protein</fullName>
    </submittedName>
</protein>
<organism evidence="2 3">
    <name type="scientific">Methanolobus vulcani</name>
    <dbReference type="NCBI Taxonomy" id="38026"/>
    <lineage>
        <taxon>Archaea</taxon>
        <taxon>Methanobacteriati</taxon>
        <taxon>Methanobacteriota</taxon>
        <taxon>Stenosarchaea group</taxon>
        <taxon>Methanomicrobia</taxon>
        <taxon>Methanosarcinales</taxon>
        <taxon>Methanosarcinaceae</taxon>
        <taxon>Methanolobus</taxon>
    </lineage>
</organism>
<dbReference type="AlphaFoldDB" id="A0A7Z8KNG6"/>
<proteinExistence type="predicted"/>
<accession>A0A7Z8KNG6</accession>
<evidence type="ECO:0000313" key="2">
    <source>
        <dbReference type="EMBL" id="TQD25373.1"/>
    </source>
</evidence>
<dbReference type="OrthoDB" id="123495at2157"/>
<evidence type="ECO:0000313" key="3">
    <source>
        <dbReference type="Proteomes" id="UP000319335"/>
    </source>
</evidence>
<keyword evidence="1" id="KW-0812">Transmembrane</keyword>
<feature type="transmembrane region" description="Helical" evidence="1">
    <location>
        <begin position="55"/>
        <end position="75"/>
    </location>
</feature>
<evidence type="ECO:0000256" key="1">
    <source>
        <dbReference type="SAM" id="Phobius"/>
    </source>
</evidence>